<keyword evidence="1" id="KW-0560">Oxidoreductase</keyword>
<dbReference type="Gene3D" id="3.20.20.30">
    <property type="entry name" value="Luciferase-like domain"/>
    <property type="match status" value="1"/>
</dbReference>
<proteinExistence type="predicted"/>
<dbReference type="InterPro" id="IPR011251">
    <property type="entry name" value="Luciferase-like_dom"/>
</dbReference>
<accession>A0ABY5DX27</accession>
<organism evidence="3 4">
    <name type="scientific">Paraconexibacter antarcticus</name>
    <dbReference type="NCBI Taxonomy" id="2949664"/>
    <lineage>
        <taxon>Bacteria</taxon>
        <taxon>Bacillati</taxon>
        <taxon>Actinomycetota</taxon>
        <taxon>Thermoleophilia</taxon>
        <taxon>Solirubrobacterales</taxon>
        <taxon>Paraconexibacteraceae</taxon>
        <taxon>Paraconexibacter</taxon>
    </lineage>
</organism>
<protein>
    <submittedName>
        <fullName evidence="3">LLM class F420-dependent oxidoreductase</fullName>
    </submittedName>
</protein>
<dbReference type="PANTHER" id="PTHR43244">
    <property type="match status" value="1"/>
</dbReference>
<dbReference type="RefSeq" id="WP_254572113.1">
    <property type="nucleotide sequence ID" value="NZ_CP098502.1"/>
</dbReference>
<dbReference type="EMBL" id="CP098502">
    <property type="protein sequence ID" value="UTI65432.1"/>
    <property type="molecule type" value="Genomic_DNA"/>
</dbReference>
<dbReference type="InterPro" id="IPR036661">
    <property type="entry name" value="Luciferase-like_sf"/>
</dbReference>
<dbReference type="PANTHER" id="PTHR43244:SF1">
    <property type="entry name" value="5,10-METHYLENETETRAHYDROMETHANOPTERIN REDUCTASE"/>
    <property type="match status" value="1"/>
</dbReference>
<keyword evidence="4" id="KW-1185">Reference proteome</keyword>
<dbReference type="NCBIfam" id="TIGR03559">
    <property type="entry name" value="F420_Rv3520c"/>
    <property type="match status" value="1"/>
</dbReference>
<sequence length="355" mass="38194">MKLGLHIAYWGLGLDADDQLRLVLEAEEAGYDVVFVGEAYGSDAATILTWIASKTSRIGVASGVFQIPARSAAMTAMTAATLDQLSEGRFRLGLGTSGPQVAEGWHGQRFDRPLGRTRDYVAIVRKALTRERLEYEGKTMTLPLPDGPGRSLKLTIGPYQDRIPVYLAAIGPQNTALAGEIADGWMPVLFSPDHVDNVTPMLAEGAARAGRTVEDIAITPLVYAAVDEDLDAARDAVRDMTALYVGGMGSKEKNFYNTLVRSYGFEDEAERVQDLYLGGEKEAAKAALSDELLDTVCLCATPDSVGERLDEYAAAGVDTLLVNPIGATLEDRIEQLRAIASATRKGVYSQRGGFV</sequence>
<dbReference type="Pfam" id="PF00296">
    <property type="entry name" value="Bac_luciferase"/>
    <property type="match status" value="1"/>
</dbReference>
<evidence type="ECO:0000313" key="4">
    <source>
        <dbReference type="Proteomes" id="UP001056035"/>
    </source>
</evidence>
<gene>
    <name evidence="3" type="ORF">NBH00_04265</name>
</gene>
<dbReference type="CDD" id="cd01097">
    <property type="entry name" value="Tetrahydromethanopterin_reductase"/>
    <property type="match status" value="1"/>
</dbReference>
<dbReference type="InterPro" id="IPR019951">
    <property type="entry name" value="F420_OxRdatse_Rv3520c_pred"/>
</dbReference>
<dbReference type="SUPFAM" id="SSF51679">
    <property type="entry name" value="Bacterial luciferase-like"/>
    <property type="match status" value="1"/>
</dbReference>
<dbReference type="Proteomes" id="UP001056035">
    <property type="component" value="Chromosome"/>
</dbReference>
<name>A0ABY5DX27_9ACTN</name>
<evidence type="ECO:0000313" key="3">
    <source>
        <dbReference type="EMBL" id="UTI65432.1"/>
    </source>
</evidence>
<feature type="domain" description="Luciferase-like" evidence="2">
    <location>
        <begin position="15"/>
        <end position="319"/>
    </location>
</feature>
<dbReference type="InterPro" id="IPR050564">
    <property type="entry name" value="F420-G6PD/mer"/>
</dbReference>
<evidence type="ECO:0000256" key="1">
    <source>
        <dbReference type="ARBA" id="ARBA00023002"/>
    </source>
</evidence>
<reference evidence="3 4" key="1">
    <citation type="submission" date="2022-06" db="EMBL/GenBank/DDBJ databases">
        <title>Paraconexibacter antarcticus.</title>
        <authorList>
            <person name="Kim C.S."/>
        </authorList>
    </citation>
    <scope>NUCLEOTIDE SEQUENCE [LARGE SCALE GENOMIC DNA]</scope>
    <source>
        <strain evidence="3 4">02-257</strain>
    </source>
</reference>
<evidence type="ECO:0000259" key="2">
    <source>
        <dbReference type="Pfam" id="PF00296"/>
    </source>
</evidence>